<feature type="region of interest" description="Disordered" evidence="16">
    <location>
        <begin position="202"/>
        <end position="228"/>
    </location>
</feature>
<dbReference type="GO" id="GO:0003725">
    <property type="term" value="F:double-stranded RNA binding"/>
    <property type="evidence" value="ECO:0007669"/>
    <property type="project" value="TreeGrafter"/>
</dbReference>
<dbReference type="GO" id="GO:0004525">
    <property type="term" value="F:ribonuclease III activity"/>
    <property type="evidence" value="ECO:0007669"/>
    <property type="project" value="UniProtKB-UniRule"/>
</dbReference>
<dbReference type="SMART" id="SM00358">
    <property type="entry name" value="DSRM"/>
    <property type="match status" value="1"/>
</dbReference>
<evidence type="ECO:0000256" key="3">
    <source>
        <dbReference type="ARBA" id="ARBA00010183"/>
    </source>
</evidence>
<evidence type="ECO:0000256" key="16">
    <source>
        <dbReference type="SAM" id="MobiDB-lite"/>
    </source>
</evidence>
<dbReference type="eggNOG" id="COG0571">
    <property type="taxonomic scope" value="Bacteria"/>
</dbReference>
<evidence type="ECO:0000256" key="11">
    <source>
        <dbReference type="ARBA" id="ARBA00022759"/>
    </source>
</evidence>
<feature type="binding site" evidence="15">
    <location>
        <position position="40"/>
    </location>
    <ligand>
        <name>Mg(2+)</name>
        <dbReference type="ChEBI" id="CHEBI:18420"/>
    </ligand>
</feature>
<evidence type="ECO:0000256" key="12">
    <source>
        <dbReference type="ARBA" id="ARBA00022801"/>
    </source>
</evidence>
<comment type="subunit">
    <text evidence="4 15">Homodimer.</text>
</comment>
<dbReference type="NCBIfam" id="TIGR02191">
    <property type="entry name" value="RNaseIII"/>
    <property type="match status" value="1"/>
</dbReference>
<dbReference type="CDD" id="cd00593">
    <property type="entry name" value="RIBOc"/>
    <property type="match status" value="1"/>
</dbReference>
<dbReference type="Gene3D" id="3.30.160.20">
    <property type="match status" value="1"/>
</dbReference>
<evidence type="ECO:0000256" key="6">
    <source>
        <dbReference type="ARBA" id="ARBA00022552"/>
    </source>
</evidence>
<dbReference type="GO" id="GO:0019843">
    <property type="term" value="F:rRNA binding"/>
    <property type="evidence" value="ECO:0007669"/>
    <property type="project" value="UniProtKB-KW"/>
</dbReference>
<feature type="active site" evidence="15">
    <location>
        <position position="116"/>
    </location>
</feature>
<gene>
    <name evidence="15" type="primary">rnc</name>
    <name evidence="19" type="ORF">SAMN05421647_104344</name>
</gene>
<dbReference type="InterPro" id="IPR011907">
    <property type="entry name" value="RNase_III"/>
</dbReference>
<dbReference type="SMART" id="SM00535">
    <property type="entry name" value="RIBOc"/>
    <property type="match status" value="1"/>
</dbReference>
<evidence type="ECO:0000256" key="10">
    <source>
        <dbReference type="ARBA" id="ARBA00022723"/>
    </source>
</evidence>
<dbReference type="EMBL" id="FTMN01000004">
    <property type="protein sequence ID" value="SIQ41996.1"/>
    <property type="molecule type" value="Genomic_DNA"/>
</dbReference>
<dbReference type="SUPFAM" id="SSF69065">
    <property type="entry name" value="RNase III domain-like"/>
    <property type="match status" value="1"/>
</dbReference>
<dbReference type="Pfam" id="PF14622">
    <property type="entry name" value="Ribonucleas_3_3"/>
    <property type="match status" value="1"/>
</dbReference>
<evidence type="ECO:0000256" key="8">
    <source>
        <dbReference type="ARBA" id="ARBA00022694"/>
    </source>
</evidence>
<dbReference type="GO" id="GO:0042802">
    <property type="term" value="F:identical protein binding"/>
    <property type="evidence" value="ECO:0007669"/>
    <property type="project" value="UniProtKB-ARBA"/>
</dbReference>
<dbReference type="FunFam" id="3.30.160.20:FF:000003">
    <property type="entry name" value="Ribonuclease 3"/>
    <property type="match status" value="1"/>
</dbReference>
<dbReference type="CDD" id="cd10845">
    <property type="entry name" value="DSRM_RNAse_III_family"/>
    <property type="match status" value="1"/>
</dbReference>
<dbReference type="GO" id="GO:0046872">
    <property type="term" value="F:metal ion binding"/>
    <property type="evidence" value="ECO:0007669"/>
    <property type="project" value="UniProtKB-KW"/>
</dbReference>
<keyword evidence="7 15" id="KW-0507">mRNA processing</keyword>
<dbReference type="GO" id="GO:0008033">
    <property type="term" value="P:tRNA processing"/>
    <property type="evidence" value="ECO:0007669"/>
    <property type="project" value="UniProtKB-KW"/>
</dbReference>
<evidence type="ECO:0000259" key="17">
    <source>
        <dbReference type="PROSITE" id="PS50137"/>
    </source>
</evidence>
<comment type="function">
    <text evidence="15">Digests double-stranded RNA. Involved in the processing of primary rRNA transcript to yield the immediate precursors to the large and small rRNAs (23S and 16S). Processes some mRNAs, and tRNAs when they are encoded in the rRNA operon. Processes pre-crRNA and tracrRNA of type II CRISPR loci if present in the organism.</text>
</comment>
<keyword evidence="10 15" id="KW-0479">Metal-binding</keyword>
<dbReference type="EC" id="3.1.26.3" evidence="15"/>
<keyword evidence="20" id="KW-1185">Reference proteome</keyword>
<evidence type="ECO:0000256" key="5">
    <source>
        <dbReference type="ARBA" id="ARBA00022490"/>
    </source>
</evidence>
<keyword evidence="15" id="KW-0699">rRNA-binding</keyword>
<evidence type="ECO:0000256" key="14">
    <source>
        <dbReference type="ARBA" id="ARBA00022884"/>
    </source>
</evidence>
<keyword evidence="8 15" id="KW-0819">tRNA processing</keyword>
<dbReference type="GO" id="GO:0006364">
    <property type="term" value="P:rRNA processing"/>
    <property type="evidence" value="ECO:0007669"/>
    <property type="project" value="UniProtKB-UniRule"/>
</dbReference>
<feature type="domain" description="DRBM" evidence="17">
    <location>
        <begin position="154"/>
        <end position="224"/>
    </location>
</feature>
<dbReference type="GO" id="GO:0005737">
    <property type="term" value="C:cytoplasm"/>
    <property type="evidence" value="ECO:0007669"/>
    <property type="project" value="UniProtKB-SubCell"/>
</dbReference>
<dbReference type="RefSeq" id="WP_010322380.1">
    <property type="nucleotide sequence ID" value="NZ_FTMN01000004.1"/>
</dbReference>
<feature type="binding site" evidence="15">
    <location>
        <position position="116"/>
    </location>
    <ligand>
        <name>Mg(2+)</name>
        <dbReference type="ChEBI" id="CHEBI:18420"/>
    </ligand>
</feature>
<evidence type="ECO:0000256" key="2">
    <source>
        <dbReference type="ARBA" id="ARBA00004496"/>
    </source>
</evidence>
<keyword evidence="12 15" id="KW-0378">Hydrolase</keyword>
<dbReference type="Pfam" id="PF00035">
    <property type="entry name" value="dsrm"/>
    <property type="match status" value="1"/>
</dbReference>
<dbReference type="InterPro" id="IPR000999">
    <property type="entry name" value="RNase_III_dom"/>
</dbReference>
<dbReference type="SUPFAM" id="SSF54768">
    <property type="entry name" value="dsRNA-binding domain-like"/>
    <property type="match status" value="1"/>
</dbReference>
<comment type="similarity">
    <text evidence="3">Belongs to the ribonuclease III family.</text>
</comment>
<name>A0A1N6SM26_9GAMM</name>
<dbReference type="Gene3D" id="1.10.1520.10">
    <property type="entry name" value="Ribonuclease III domain"/>
    <property type="match status" value="1"/>
</dbReference>
<dbReference type="PANTHER" id="PTHR11207:SF0">
    <property type="entry name" value="RIBONUCLEASE 3"/>
    <property type="match status" value="1"/>
</dbReference>
<feature type="domain" description="RNase III" evidence="18">
    <location>
        <begin position="5"/>
        <end position="127"/>
    </location>
</feature>
<feature type="binding site" evidence="15">
    <location>
        <position position="113"/>
    </location>
    <ligand>
        <name>Mg(2+)</name>
        <dbReference type="ChEBI" id="CHEBI:18420"/>
    </ligand>
</feature>
<dbReference type="PROSITE" id="PS50137">
    <property type="entry name" value="DS_RBD"/>
    <property type="match status" value="1"/>
</dbReference>
<evidence type="ECO:0000256" key="7">
    <source>
        <dbReference type="ARBA" id="ARBA00022664"/>
    </source>
</evidence>
<evidence type="ECO:0000256" key="4">
    <source>
        <dbReference type="ARBA" id="ARBA00011738"/>
    </source>
</evidence>
<keyword evidence="11 15" id="KW-0255">Endonuclease</keyword>
<dbReference type="PANTHER" id="PTHR11207">
    <property type="entry name" value="RIBONUCLEASE III"/>
    <property type="match status" value="1"/>
</dbReference>
<dbReference type="PROSITE" id="PS50142">
    <property type="entry name" value="RNASE_3_2"/>
    <property type="match status" value="1"/>
</dbReference>
<keyword evidence="9 15" id="KW-0540">Nuclease</keyword>
<dbReference type="InterPro" id="IPR036389">
    <property type="entry name" value="RNase_III_sf"/>
</dbReference>
<evidence type="ECO:0000256" key="15">
    <source>
        <dbReference type="HAMAP-Rule" id="MF_00104"/>
    </source>
</evidence>
<comment type="catalytic activity">
    <reaction evidence="1 15">
        <text>Endonucleolytic cleavage to 5'-phosphomonoester.</text>
        <dbReference type="EC" id="3.1.26.3"/>
    </reaction>
</comment>
<evidence type="ECO:0000256" key="13">
    <source>
        <dbReference type="ARBA" id="ARBA00022842"/>
    </source>
</evidence>
<dbReference type="HAMAP" id="MF_00104">
    <property type="entry name" value="RNase_III"/>
    <property type="match status" value="1"/>
</dbReference>
<dbReference type="STRING" id="49186.SAMN05421647_104344"/>
<sequence length="228" mass="25444">MIKPAAELARKLGNPCSDEALFELALTHRSCGKRNNERLEFLGDAILSFVVADALYERFPDAREGQMSRLRSRVVKGETLAKIAREMQLGDYLRLGSGELKSGGYRRDSILADSVEAIIGAVYLDQGVEAARAFILQWFDKHLQQLDLKVSLKDSKTRLQEFLQSRRSSLPQYELISVEGEPHDQTFHIRCQVALLDQATEGKGSSRRQAEQQAASQALKHLGQESGA</sequence>
<evidence type="ECO:0000313" key="19">
    <source>
        <dbReference type="EMBL" id="SIQ41996.1"/>
    </source>
</evidence>
<keyword evidence="14 15" id="KW-0694">RNA-binding</keyword>
<dbReference type="PROSITE" id="PS00517">
    <property type="entry name" value="RNASE_3_1"/>
    <property type="match status" value="1"/>
</dbReference>
<feature type="active site" evidence="15">
    <location>
        <position position="44"/>
    </location>
</feature>
<keyword evidence="13 15" id="KW-0460">Magnesium</keyword>
<accession>A0A1N6SM26</accession>
<evidence type="ECO:0000313" key="20">
    <source>
        <dbReference type="Proteomes" id="UP000186895"/>
    </source>
</evidence>
<dbReference type="Proteomes" id="UP000186895">
    <property type="component" value="Unassembled WGS sequence"/>
</dbReference>
<evidence type="ECO:0000259" key="18">
    <source>
        <dbReference type="PROSITE" id="PS50142"/>
    </source>
</evidence>
<dbReference type="GO" id="GO:0006397">
    <property type="term" value="P:mRNA processing"/>
    <property type="evidence" value="ECO:0007669"/>
    <property type="project" value="UniProtKB-UniRule"/>
</dbReference>
<dbReference type="GO" id="GO:0010468">
    <property type="term" value="P:regulation of gene expression"/>
    <property type="evidence" value="ECO:0007669"/>
    <property type="project" value="TreeGrafter"/>
</dbReference>
<evidence type="ECO:0000256" key="1">
    <source>
        <dbReference type="ARBA" id="ARBA00000109"/>
    </source>
</evidence>
<keyword evidence="6 15" id="KW-0698">rRNA processing</keyword>
<evidence type="ECO:0000256" key="9">
    <source>
        <dbReference type="ARBA" id="ARBA00022722"/>
    </source>
</evidence>
<comment type="cofactor">
    <cofactor evidence="15">
        <name>Mg(2+)</name>
        <dbReference type="ChEBI" id="CHEBI:18420"/>
    </cofactor>
</comment>
<comment type="subcellular location">
    <subcellularLocation>
        <location evidence="2 15">Cytoplasm</location>
    </subcellularLocation>
</comment>
<reference evidence="19 20" key="1">
    <citation type="submission" date="2017-01" db="EMBL/GenBank/DDBJ databases">
        <authorList>
            <person name="Mah S.A."/>
            <person name="Swanson W.J."/>
            <person name="Moy G.W."/>
            <person name="Vacquier V.D."/>
        </authorList>
    </citation>
    <scope>NUCLEOTIDE SEQUENCE [LARGE SCALE GENOMIC DNA]</scope>
    <source>
        <strain evidence="19 20">DSM 7027</strain>
    </source>
</reference>
<dbReference type="InterPro" id="IPR014720">
    <property type="entry name" value="dsRBD_dom"/>
</dbReference>
<protein>
    <recommendedName>
        <fullName evidence="15">Ribonuclease 3</fullName>
        <ecNumber evidence="15">3.1.26.3</ecNumber>
    </recommendedName>
    <alternativeName>
        <fullName evidence="15">Ribonuclease III</fullName>
        <shortName evidence="15">RNase III</shortName>
    </alternativeName>
</protein>
<dbReference type="AlphaFoldDB" id="A0A1N6SM26"/>
<dbReference type="FunFam" id="1.10.1520.10:FF:000001">
    <property type="entry name" value="Ribonuclease 3"/>
    <property type="match status" value="1"/>
</dbReference>
<proteinExistence type="inferred from homology"/>
<keyword evidence="5 15" id="KW-0963">Cytoplasm</keyword>
<organism evidence="19 20">
    <name type="scientific">Marinobacterium stanieri</name>
    <dbReference type="NCBI Taxonomy" id="49186"/>
    <lineage>
        <taxon>Bacteria</taxon>
        <taxon>Pseudomonadati</taxon>
        <taxon>Pseudomonadota</taxon>
        <taxon>Gammaproteobacteria</taxon>
        <taxon>Oceanospirillales</taxon>
        <taxon>Oceanospirillaceae</taxon>
        <taxon>Marinobacterium</taxon>
    </lineage>
</organism>